<protein>
    <submittedName>
        <fullName evidence="2">Uncharacterized protein</fullName>
    </submittedName>
</protein>
<feature type="compositionally biased region" description="Basic residues" evidence="1">
    <location>
        <begin position="13"/>
        <end position="41"/>
    </location>
</feature>
<feature type="compositionally biased region" description="Basic and acidic residues" evidence="1">
    <location>
        <begin position="42"/>
        <end position="75"/>
    </location>
</feature>
<dbReference type="Proteomes" id="UP000694407">
    <property type="component" value="Unplaced"/>
</dbReference>
<reference evidence="2" key="1">
    <citation type="submission" date="2025-08" db="UniProtKB">
        <authorList>
            <consortium name="Ensembl"/>
        </authorList>
    </citation>
    <scope>IDENTIFICATION</scope>
</reference>
<name>A0A8C5Z9R3_MARMA</name>
<proteinExistence type="predicted"/>
<dbReference type="Ensembl" id="ENSMMMT00000013464.1">
    <property type="protein sequence ID" value="ENSMMMP00000011787.1"/>
    <property type="gene ID" value="ENSMMMG00000010556.1"/>
</dbReference>
<reference evidence="2" key="2">
    <citation type="submission" date="2025-09" db="UniProtKB">
        <authorList>
            <consortium name="Ensembl"/>
        </authorList>
    </citation>
    <scope>IDENTIFICATION</scope>
</reference>
<evidence type="ECO:0000313" key="2">
    <source>
        <dbReference type="Ensembl" id="ENSMMMP00000011787.1"/>
    </source>
</evidence>
<accession>A0A8C5Z9R3</accession>
<organism evidence="2 3">
    <name type="scientific">Marmota marmota marmota</name>
    <name type="common">Alpine marmot</name>
    <dbReference type="NCBI Taxonomy" id="9994"/>
    <lineage>
        <taxon>Eukaryota</taxon>
        <taxon>Metazoa</taxon>
        <taxon>Chordata</taxon>
        <taxon>Craniata</taxon>
        <taxon>Vertebrata</taxon>
        <taxon>Euteleostomi</taxon>
        <taxon>Mammalia</taxon>
        <taxon>Eutheria</taxon>
        <taxon>Euarchontoglires</taxon>
        <taxon>Glires</taxon>
        <taxon>Rodentia</taxon>
        <taxon>Sciuromorpha</taxon>
        <taxon>Sciuridae</taxon>
        <taxon>Xerinae</taxon>
        <taxon>Marmotini</taxon>
        <taxon>Marmota</taxon>
    </lineage>
</organism>
<sequence>MKEVKSEGEGKPAKKPSRRRSKSLWNKRSRSPHHPTVKVKQARQDGQHQSEQEHSRAGNGDRDRHQVSQPLARKEDATLRNLLSVVYFRPLIVLLLSLGCPSQP</sequence>
<dbReference type="AlphaFoldDB" id="A0A8C5Z9R3"/>
<keyword evidence="3" id="KW-1185">Reference proteome</keyword>
<feature type="region of interest" description="Disordered" evidence="1">
    <location>
        <begin position="1"/>
        <end position="75"/>
    </location>
</feature>
<evidence type="ECO:0000256" key="1">
    <source>
        <dbReference type="SAM" id="MobiDB-lite"/>
    </source>
</evidence>
<feature type="compositionally biased region" description="Basic and acidic residues" evidence="1">
    <location>
        <begin position="1"/>
        <end position="12"/>
    </location>
</feature>
<evidence type="ECO:0000313" key="3">
    <source>
        <dbReference type="Proteomes" id="UP000694407"/>
    </source>
</evidence>